<dbReference type="EMBL" id="BPLR01005753">
    <property type="protein sequence ID" value="GIY04803.1"/>
    <property type="molecule type" value="Genomic_DNA"/>
</dbReference>
<feature type="region of interest" description="Disordered" evidence="1">
    <location>
        <begin position="168"/>
        <end position="187"/>
    </location>
</feature>
<evidence type="ECO:0000256" key="1">
    <source>
        <dbReference type="SAM" id="MobiDB-lite"/>
    </source>
</evidence>
<keyword evidence="2" id="KW-1133">Transmembrane helix</keyword>
<evidence type="ECO:0000313" key="4">
    <source>
        <dbReference type="Proteomes" id="UP001054945"/>
    </source>
</evidence>
<proteinExistence type="predicted"/>
<feature type="region of interest" description="Disordered" evidence="1">
    <location>
        <begin position="254"/>
        <end position="313"/>
    </location>
</feature>
<reference evidence="3 4" key="1">
    <citation type="submission" date="2021-06" db="EMBL/GenBank/DDBJ databases">
        <title>Caerostris extrusa draft genome.</title>
        <authorList>
            <person name="Kono N."/>
            <person name="Arakawa K."/>
        </authorList>
    </citation>
    <scope>NUCLEOTIDE SEQUENCE [LARGE SCALE GENOMIC DNA]</scope>
</reference>
<comment type="caution">
    <text evidence="3">The sequence shown here is derived from an EMBL/GenBank/DDBJ whole genome shotgun (WGS) entry which is preliminary data.</text>
</comment>
<feature type="transmembrane region" description="Helical" evidence="2">
    <location>
        <begin position="65"/>
        <end position="84"/>
    </location>
</feature>
<protein>
    <submittedName>
        <fullName evidence="3">Uncharacterized protein</fullName>
    </submittedName>
</protein>
<feature type="region of interest" description="Disordered" evidence="1">
    <location>
        <begin position="192"/>
        <end position="238"/>
    </location>
</feature>
<dbReference type="Proteomes" id="UP001054945">
    <property type="component" value="Unassembled WGS sequence"/>
</dbReference>
<accession>A0AAV4QBP3</accession>
<feature type="compositionally biased region" description="Low complexity" evidence="1">
    <location>
        <begin position="204"/>
        <end position="215"/>
    </location>
</feature>
<keyword evidence="2" id="KW-0812">Transmembrane</keyword>
<name>A0AAV4QBP3_CAEEX</name>
<keyword evidence="4" id="KW-1185">Reference proteome</keyword>
<organism evidence="3 4">
    <name type="scientific">Caerostris extrusa</name>
    <name type="common">Bark spider</name>
    <name type="synonym">Caerostris bankana</name>
    <dbReference type="NCBI Taxonomy" id="172846"/>
    <lineage>
        <taxon>Eukaryota</taxon>
        <taxon>Metazoa</taxon>
        <taxon>Ecdysozoa</taxon>
        <taxon>Arthropoda</taxon>
        <taxon>Chelicerata</taxon>
        <taxon>Arachnida</taxon>
        <taxon>Araneae</taxon>
        <taxon>Araneomorphae</taxon>
        <taxon>Entelegynae</taxon>
        <taxon>Araneoidea</taxon>
        <taxon>Araneidae</taxon>
        <taxon>Caerostris</taxon>
    </lineage>
</organism>
<dbReference type="AlphaFoldDB" id="A0AAV4QBP3"/>
<keyword evidence="2" id="KW-0472">Membrane</keyword>
<gene>
    <name evidence="3" type="primary">AVEN_144982_1</name>
    <name evidence="3" type="ORF">CEXT_298401</name>
</gene>
<feature type="region of interest" description="Disordered" evidence="1">
    <location>
        <begin position="1"/>
        <end position="27"/>
    </location>
</feature>
<evidence type="ECO:0000256" key="2">
    <source>
        <dbReference type="SAM" id="Phobius"/>
    </source>
</evidence>
<feature type="compositionally biased region" description="Basic and acidic residues" evidence="1">
    <location>
        <begin position="255"/>
        <end position="265"/>
    </location>
</feature>
<sequence length="313" mass="34869">MEESEDDDLSPQSNDTGHSRGRSPTRIPYFIPRRPRVVKMRDLSPATREFLTKEYFDAYDPWTGIRIAATLGILISLFTLFLIYKSRFNRSRNAMPPTKKTTSLYLYDDMDLGDCELGSISSSGGRSSYGLSFAYKGRPEDQFRFEDASGFQLEEVYVKPSMVALKVHSSGKRPSKGGPKFGTLRITEDASRSLPCSPYKLPKQHQSQQYQQPSQNTDVKEPASPPSPSSASPPSLVGSIASFGSAEISLEDVLEEKNPVKESTCKHHKKSSKKASDAGKTVPKSLVVTAKRPQDYRSRSTIVSIARRQRRTS</sequence>
<evidence type="ECO:0000313" key="3">
    <source>
        <dbReference type="EMBL" id="GIY04803.1"/>
    </source>
</evidence>